<dbReference type="InterPro" id="IPR027417">
    <property type="entry name" value="P-loop_NTPase"/>
</dbReference>
<dbReference type="Pfam" id="PF16124">
    <property type="entry name" value="RecQ_Zn_bind"/>
    <property type="match status" value="1"/>
</dbReference>
<dbReference type="Proteomes" id="UP000515908">
    <property type="component" value="Chromosome 15"/>
</dbReference>
<dbReference type="EMBL" id="LR877159">
    <property type="protein sequence ID" value="CAD2219828.1"/>
    <property type="molecule type" value="Genomic_DNA"/>
</dbReference>
<reference evidence="10 11" key="1">
    <citation type="submission" date="2020-08" db="EMBL/GenBank/DDBJ databases">
        <authorList>
            <person name="Newling K."/>
            <person name="Davey J."/>
            <person name="Forrester S."/>
        </authorList>
    </citation>
    <scope>NUCLEOTIDE SEQUENCE [LARGE SCALE GENOMIC DNA]</scope>
    <source>
        <strain evidence="11">Crithidia deanei Carvalho (ATCC PRA-265)</strain>
    </source>
</reference>
<dbReference type="GO" id="GO:0005634">
    <property type="term" value="C:nucleus"/>
    <property type="evidence" value="ECO:0007669"/>
    <property type="project" value="TreeGrafter"/>
</dbReference>
<dbReference type="PANTHER" id="PTHR13710:SF153">
    <property type="entry name" value="RECQ-LIKE DNA HELICASE BLM"/>
    <property type="match status" value="1"/>
</dbReference>
<feature type="compositionally biased region" description="Low complexity" evidence="8">
    <location>
        <begin position="434"/>
        <end position="452"/>
    </location>
</feature>
<dbReference type="GO" id="GO:0000724">
    <property type="term" value="P:double-strand break repair via homologous recombination"/>
    <property type="evidence" value="ECO:0007669"/>
    <property type="project" value="TreeGrafter"/>
</dbReference>
<keyword evidence="4" id="KW-0539">Nucleus</keyword>
<dbReference type="Gene3D" id="3.40.50.300">
    <property type="entry name" value="P-loop containing nucleotide triphosphate hydrolases"/>
    <property type="match status" value="1"/>
</dbReference>
<dbReference type="PROSITE" id="PS51194">
    <property type="entry name" value="HELICASE_CTER"/>
    <property type="match status" value="1"/>
</dbReference>
<dbReference type="GO" id="GO:0005737">
    <property type="term" value="C:cytoplasm"/>
    <property type="evidence" value="ECO:0007669"/>
    <property type="project" value="TreeGrafter"/>
</dbReference>
<dbReference type="SUPFAM" id="SSF52540">
    <property type="entry name" value="P-loop containing nucleoside triphosphate hydrolases"/>
    <property type="match status" value="1"/>
</dbReference>
<proteinExistence type="inferred from homology"/>
<dbReference type="InterPro" id="IPR044876">
    <property type="entry name" value="HRDC_dom_sf"/>
</dbReference>
<evidence type="ECO:0000256" key="1">
    <source>
        <dbReference type="ARBA" id="ARBA00005446"/>
    </source>
</evidence>
<keyword evidence="7" id="KW-0175">Coiled coil</keyword>
<evidence type="ECO:0000256" key="8">
    <source>
        <dbReference type="SAM" id="MobiDB-lite"/>
    </source>
</evidence>
<evidence type="ECO:0000256" key="7">
    <source>
        <dbReference type="SAM" id="Coils"/>
    </source>
</evidence>
<keyword evidence="10" id="KW-0547">Nucleotide-binding</keyword>
<keyword evidence="11" id="KW-1185">Reference proteome</keyword>
<dbReference type="GO" id="GO:0003677">
    <property type="term" value="F:DNA binding"/>
    <property type="evidence" value="ECO:0007669"/>
    <property type="project" value="UniProtKB-KW"/>
</dbReference>
<sequence>MARALCAAGIRAGYYHAEAAQKNTRQEEWTRDDLQVICATIAFGMGINKPDVRFVIHAALPKSVEGYYQESGRAGRDGLPSSCILLCTTGDRVRIERLLSGSKDVAASVQSLNFMVRYTLNDVECRRRQQLGHFGEEVDVHYCLTYNTANPKTPVQLCDTCQSKQQLRWPDGSVDLNGILIDYYRIVLHVGSLTTKQLIGVYKGVNSDMGKKVEARLRAKPIAEYKGGAKHSKVLLERALLEGMRIGLFRERLEHVSDFAVFGVVELDGGKTPGGALGMIKQMESGALQVTLPVRGDPPRSAASPVVQEKPTVGAETEKVVGLWTSSRRQAGAALESDEDKTLGELYGGKTMKAPKAKRATKKGKKESAVVEEDEEDVPLQRRTDTNKKAPAKKKKAGGNRFIDDECSGADSNSSGSLEEDTDASDLDSFICDSSTTTTTNRYSTNTSNFTTPSRSQAYNEVLIQSATSGFTTPTQRPPAKKTTKRGRPSEEEGGEKKKRSSTTTAEHVVYINEARLQRLKVSLKRELEELNRRLAEEYENGRSFNVLSVTAINNLVETLATPHWGSVQQFVNDIVGLGKAKIRKYGIYILKLYREFRCERIGDVEELTDEEEKELRHMQPAIVRQRDTNNNTNQNSMSVPGLMVDSSPDKTPFQNNNSNNIISMRGSTASPPHPSPQKEAEIKSNTAATRRTTFVFNTNANNNNNNNSPNPPSITVDTPTAFTVDQTMQANTHHNSSGPAQSVSLMPNPQQQPPHQYTYDNLPMTHTAELIGVTQLNQTLQNNNNNTINNNTLLHSSATPSTNTNPNHTALFDLINESRFRTPLSGRSSNNTNTSEKNDNNNNNSVPPPQFFTVDD</sequence>
<evidence type="ECO:0000259" key="9">
    <source>
        <dbReference type="PROSITE" id="PS51194"/>
    </source>
</evidence>
<dbReference type="PANTHER" id="PTHR13710">
    <property type="entry name" value="DNA HELICASE RECQ FAMILY MEMBER"/>
    <property type="match status" value="1"/>
</dbReference>
<organism evidence="10 11">
    <name type="scientific">Angomonas deanei</name>
    <dbReference type="NCBI Taxonomy" id="59799"/>
    <lineage>
        <taxon>Eukaryota</taxon>
        <taxon>Discoba</taxon>
        <taxon>Euglenozoa</taxon>
        <taxon>Kinetoplastea</taxon>
        <taxon>Metakinetoplastina</taxon>
        <taxon>Trypanosomatida</taxon>
        <taxon>Trypanosomatidae</taxon>
        <taxon>Strigomonadinae</taxon>
        <taxon>Angomonas</taxon>
    </lineage>
</organism>
<feature type="region of interest" description="Disordered" evidence="8">
    <location>
        <begin position="623"/>
        <end position="719"/>
    </location>
</feature>
<feature type="region of interest" description="Disordered" evidence="8">
    <location>
        <begin position="822"/>
        <end position="857"/>
    </location>
</feature>
<feature type="compositionally biased region" description="Basic residues" evidence="8">
    <location>
        <begin position="353"/>
        <end position="365"/>
    </location>
</feature>
<protein>
    <recommendedName>
        <fullName evidence="6">DNA 3'-5' helicase</fullName>
        <ecNumber evidence="6">5.6.2.4</ecNumber>
    </recommendedName>
</protein>
<name>A0A7G2CJ05_9TRYP</name>
<dbReference type="Gene3D" id="1.10.10.10">
    <property type="entry name" value="Winged helix-like DNA-binding domain superfamily/Winged helix DNA-binding domain"/>
    <property type="match status" value="1"/>
</dbReference>
<evidence type="ECO:0000256" key="5">
    <source>
        <dbReference type="ARBA" id="ARBA00034617"/>
    </source>
</evidence>
<dbReference type="GO" id="GO:0043138">
    <property type="term" value="F:3'-5' DNA helicase activity"/>
    <property type="evidence" value="ECO:0007669"/>
    <property type="project" value="UniProtKB-EC"/>
</dbReference>
<evidence type="ECO:0000256" key="4">
    <source>
        <dbReference type="ARBA" id="ARBA00023242"/>
    </source>
</evidence>
<feature type="region of interest" description="Disordered" evidence="8">
    <location>
        <begin position="731"/>
        <end position="754"/>
    </location>
</feature>
<dbReference type="AlphaFoldDB" id="A0A7G2CJ05"/>
<dbReference type="VEuPathDB" id="TriTrypDB:ADEAN_000734100"/>
<evidence type="ECO:0000256" key="2">
    <source>
        <dbReference type="ARBA" id="ARBA00023125"/>
    </source>
</evidence>
<feature type="compositionally biased region" description="Low complexity" evidence="8">
    <location>
        <begin position="829"/>
        <end position="846"/>
    </location>
</feature>
<comment type="catalytic activity">
    <reaction evidence="5">
        <text>Couples ATP hydrolysis with the unwinding of duplex DNA by translocating in the 3'-5' direction.</text>
        <dbReference type="EC" id="5.6.2.4"/>
    </reaction>
</comment>
<keyword evidence="2" id="KW-0238">DNA-binding</keyword>
<keyword evidence="10" id="KW-0347">Helicase</keyword>
<evidence type="ECO:0000313" key="10">
    <source>
        <dbReference type="EMBL" id="CAD2219828.1"/>
    </source>
</evidence>
<dbReference type="Pfam" id="PF00271">
    <property type="entry name" value="Helicase_C"/>
    <property type="match status" value="1"/>
</dbReference>
<keyword evidence="10" id="KW-0378">Hydrolase</keyword>
<feature type="compositionally biased region" description="Low complexity" evidence="8">
    <location>
        <begin position="686"/>
        <end position="708"/>
    </location>
</feature>
<feature type="compositionally biased region" description="Polar residues" evidence="8">
    <location>
        <begin position="653"/>
        <end position="671"/>
    </location>
</feature>
<dbReference type="InterPro" id="IPR001650">
    <property type="entry name" value="Helicase_C-like"/>
</dbReference>
<dbReference type="Gene3D" id="1.10.150.80">
    <property type="entry name" value="HRDC domain"/>
    <property type="match status" value="1"/>
</dbReference>
<gene>
    <name evidence="10" type="ORF">ADEAN_000734100</name>
</gene>
<dbReference type="GO" id="GO:0005694">
    <property type="term" value="C:chromosome"/>
    <property type="evidence" value="ECO:0007669"/>
    <property type="project" value="TreeGrafter"/>
</dbReference>
<evidence type="ECO:0000313" key="11">
    <source>
        <dbReference type="Proteomes" id="UP000515908"/>
    </source>
</evidence>
<feature type="region of interest" description="Disordered" evidence="8">
    <location>
        <begin position="352"/>
        <end position="505"/>
    </location>
</feature>
<dbReference type="EC" id="5.6.2.4" evidence="6"/>
<keyword evidence="3" id="KW-0413">Isomerase</keyword>
<dbReference type="InterPro" id="IPR032284">
    <property type="entry name" value="RecQ_Zn-bd"/>
</dbReference>
<dbReference type="InterPro" id="IPR036388">
    <property type="entry name" value="WH-like_DNA-bd_sf"/>
</dbReference>
<evidence type="ECO:0000256" key="3">
    <source>
        <dbReference type="ARBA" id="ARBA00023235"/>
    </source>
</evidence>
<accession>A0A7G2CJ05</accession>
<evidence type="ECO:0000256" key="6">
    <source>
        <dbReference type="ARBA" id="ARBA00034808"/>
    </source>
</evidence>
<feature type="compositionally biased region" description="Basic and acidic residues" evidence="8">
    <location>
        <begin position="379"/>
        <end position="388"/>
    </location>
</feature>
<feature type="coiled-coil region" evidence="7">
    <location>
        <begin position="514"/>
        <end position="541"/>
    </location>
</feature>
<feature type="compositionally biased region" description="Polar residues" evidence="8">
    <location>
        <begin position="453"/>
        <end position="475"/>
    </location>
</feature>
<feature type="domain" description="Helicase C-terminal" evidence="9">
    <location>
        <begin position="1"/>
        <end position="120"/>
    </location>
</feature>
<dbReference type="SMART" id="SM00490">
    <property type="entry name" value="HELICc"/>
    <property type="match status" value="1"/>
</dbReference>
<dbReference type="GO" id="GO:0009378">
    <property type="term" value="F:four-way junction helicase activity"/>
    <property type="evidence" value="ECO:0007669"/>
    <property type="project" value="TreeGrafter"/>
</dbReference>
<keyword evidence="10" id="KW-0067">ATP-binding</keyword>
<comment type="similarity">
    <text evidence="1">Belongs to the helicase family. RecQ subfamily.</text>
</comment>